<protein>
    <submittedName>
        <fullName evidence="2">Type IX secretion system membrane protein, PorP/SprF family</fullName>
    </submittedName>
</protein>
<feature type="chain" id="PRO_5014764049" evidence="1">
    <location>
        <begin position="26"/>
        <end position="309"/>
    </location>
</feature>
<feature type="signal peptide" evidence="1">
    <location>
        <begin position="1"/>
        <end position="25"/>
    </location>
</feature>
<evidence type="ECO:0000313" key="2">
    <source>
        <dbReference type="EMBL" id="SFT81054.1"/>
    </source>
</evidence>
<keyword evidence="1" id="KW-0732">Signal</keyword>
<sequence>MKTLKINKISAVLVAALLVGSQVWGQQRAQYTQYMYNTMPLNAGYTGTINGLEATAIHRSQWVGMDGAPVTTGVSLNGAVNKHFGLGLTAVNDRIGPITQNELAINLASSVQLNDNMRLSLGVSGGINSVSADWSMGTIYNTSDNAYNQNLNNEITPAVGAGLYLYSNRFYAGISSPNVVKRKSDLNQIYDRFANELHFFVITGYVFDLSPNVKFKPALMTKIVPNAPLSVDVSANFLLKERFTLGAAYRYQDAINVLAGYEFAKSFFIGYAYDLGITPTKDFHSGSHEVILKYKLLRETRVATSPRFF</sequence>
<dbReference type="STRING" id="477690.SAMN05216474_2463"/>
<keyword evidence="3" id="KW-1185">Reference proteome</keyword>
<dbReference type="RefSeq" id="WP_090250511.1">
    <property type="nucleotide sequence ID" value="NZ_FPAS01000004.1"/>
</dbReference>
<proteinExistence type="predicted"/>
<reference evidence="2 3" key="1">
    <citation type="submission" date="2016-10" db="EMBL/GenBank/DDBJ databases">
        <authorList>
            <person name="de Groot N.N."/>
        </authorList>
    </citation>
    <scope>NUCLEOTIDE SEQUENCE [LARGE SCALE GENOMIC DNA]</scope>
    <source>
        <strain evidence="2 3">CGMCC 1.7005</strain>
    </source>
</reference>
<dbReference type="InterPro" id="IPR019861">
    <property type="entry name" value="PorP/SprF_Bacteroidetes"/>
</dbReference>
<dbReference type="Proteomes" id="UP000236454">
    <property type="component" value="Unassembled WGS sequence"/>
</dbReference>
<dbReference type="OrthoDB" id="1114455at2"/>
<name>A0A1I7B1S9_9FLAO</name>
<organism evidence="2 3">
    <name type="scientific">Lishizhenia tianjinensis</name>
    <dbReference type="NCBI Taxonomy" id="477690"/>
    <lineage>
        <taxon>Bacteria</taxon>
        <taxon>Pseudomonadati</taxon>
        <taxon>Bacteroidota</taxon>
        <taxon>Flavobacteriia</taxon>
        <taxon>Flavobacteriales</taxon>
        <taxon>Crocinitomicaceae</taxon>
        <taxon>Lishizhenia</taxon>
    </lineage>
</organism>
<dbReference type="EMBL" id="FPAS01000004">
    <property type="protein sequence ID" value="SFT81054.1"/>
    <property type="molecule type" value="Genomic_DNA"/>
</dbReference>
<dbReference type="NCBIfam" id="TIGR03519">
    <property type="entry name" value="T9SS_PorP_fam"/>
    <property type="match status" value="1"/>
</dbReference>
<gene>
    <name evidence="2" type="ORF">SAMN05216474_2463</name>
</gene>
<dbReference type="Pfam" id="PF11751">
    <property type="entry name" value="PorP_SprF"/>
    <property type="match status" value="1"/>
</dbReference>
<accession>A0A1I7B1S9</accession>
<dbReference type="AlphaFoldDB" id="A0A1I7B1S9"/>
<evidence type="ECO:0000313" key="3">
    <source>
        <dbReference type="Proteomes" id="UP000236454"/>
    </source>
</evidence>
<evidence type="ECO:0000256" key="1">
    <source>
        <dbReference type="SAM" id="SignalP"/>
    </source>
</evidence>